<reference evidence="1 2" key="1">
    <citation type="journal article" date="2017" name="Front. Cell. Infect. Microbiol.">
        <title>Whole Genome Sequence and Phylogenetic Analysis Show Helicobacter pylori Strains from Latin America Have Followed a Unique Evolution Pathway.</title>
        <authorList>
            <person name="Munoz-Ramirez Z.Y."/>
            <person name="Mendez-Tenorio A."/>
            <person name="Kato I."/>
            <person name="Bravo M.M."/>
            <person name="Rizzato C."/>
            <person name="Thorell K."/>
            <person name="Torres R.C."/>
            <person name="Aviles-Jimenez F."/>
            <person name="Camorlinga M."/>
            <person name="Canzian F."/>
            <person name="Torres J."/>
        </authorList>
    </citation>
    <scope>NUCLEOTIDE SEQUENCE [LARGE SCALE GENOMIC DNA]</scope>
    <source>
        <strain evidence="1 2">CG22371</strain>
    </source>
</reference>
<gene>
    <name evidence="1" type="ORF">B0X56_06160</name>
</gene>
<evidence type="ECO:0000313" key="2">
    <source>
        <dbReference type="Proteomes" id="UP000318633"/>
    </source>
</evidence>
<sequence length="83" mass="9530">MGGLALNFGVLKTLFGIFGFLNYNHATQIVILSYLFCCENLEHVRVWGNSGWLLRKEITNYEITISNHSFNGPHNAIILKFWL</sequence>
<accession>A0ABD6QW97</accession>
<dbReference type="EMBL" id="MUPB01000150">
    <property type="protein sequence ID" value="OOQ16106.1"/>
    <property type="molecule type" value="Genomic_DNA"/>
</dbReference>
<comment type="caution">
    <text evidence="1">The sequence shown here is derived from an EMBL/GenBank/DDBJ whole genome shotgun (WGS) entry which is preliminary data.</text>
</comment>
<proteinExistence type="predicted"/>
<protein>
    <submittedName>
        <fullName evidence="1">Uncharacterized protein</fullName>
    </submittedName>
</protein>
<evidence type="ECO:0000313" key="1">
    <source>
        <dbReference type="EMBL" id="OOQ16106.1"/>
    </source>
</evidence>
<dbReference type="Proteomes" id="UP000318633">
    <property type="component" value="Unassembled WGS sequence"/>
</dbReference>
<organism evidence="1 2">
    <name type="scientific">Helicobacter pylori</name>
    <name type="common">Campylobacter pylori</name>
    <dbReference type="NCBI Taxonomy" id="210"/>
    <lineage>
        <taxon>Bacteria</taxon>
        <taxon>Pseudomonadati</taxon>
        <taxon>Campylobacterota</taxon>
        <taxon>Epsilonproteobacteria</taxon>
        <taxon>Campylobacterales</taxon>
        <taxon>Helicobacteraceae</taxon>
        <taxon>Helicobacter</taxon>
    </lineage>
</organism>
<dbReference type="AlphaFoldDB" id="A0ABD6QW97"/>
<name>A0ABD6QW97_HELPX</name>